<keyword evidence="3" id="KW-1185">Reference proteome</keyword>
<gene>
    <name evidence="2" type="ORF">NDU88_004695</name>
</gene>
<evidence type="ECO:0000256" key="1">
    <source>
        <dbReference type="SAM" id="MobiDB-lite"/>
    </source>
</evidence>
<name>A0AAV7PGG2_PLEWA</name>
<proteinExistence type="predicted"/>
<reference evidence="2" key="1">
    <citation type="journal article" date="2022" name="bioRxiv">
        <title>Sequencing and chromosome-scale assembly of the giantPleurodeles waltlgenome.</title>
        <authorList>
            <person name="Brown T."/>
            <person name="Elewa A."/>
            <person name="Iarovenko S."/>
            <person name="Subramanian E."/>
            <person name="Araus A.J."/>
            <person name="Petzold A."/>
            <person name="Susuki M."/>
            <person name="Suzuki K.-i.T."/>
            <person name="Hayashi T."/>
            <person name="Toyoda A."/>
            <person name="Oliveira C."/>
            <person name="Osipova E."/>
            <person name="Leigh N.D."/>
            <person name="Simon A."/>
            <person name="Yun M.H."/>
        </authorList>
    </citation>
    <scope>NUCLEOTIDE SEQUENCE</scope>
    <source>
        <strain evidence="2">20211129_DDA</strain>
        <tissue evidence="2">Liver</tissue>
    </source>
</reference>
<feature type="compositionally biased region" description="Polar residues" evidence="1">
    <location>
        <begin position="75"/>
        <end position="87"/>
    </location>
</feature>
<accession>A0AAV7PGG2</accession>
<feature type="region of interest" description="Disordered" evidence="1">
    <location>
        <begin position="62"/>
        <end position="87"/>
    </location>
</feature>
<dbReference type="EMBL" id="JANPWB010000011">
    <property type="protein sequence ID" value="KAJ1126287.1"/>
    <property type="molecule type" value="Genomic_DNA"/>
</dbReference>
<organism evidence="2 3">
    <name type="scientific">Pleurodeles waltl</name>
    <name type="common">Iberian ribbed newt</name>
    <dbReference type="NCBI Taxonomy" id="8319"/>
    <lineage>
        <taxon>Eukaryota</taxon>
        <taxon>Metazoa</taxon>
        <taxon>Chordata</taxon>
        <taxon>Craniata</taxon>
        <taxon>Vertebrata</taxon>
        <taxon>Euteleostomi</taxon>
        <taxon>Amphibia</taxon>
        <taxon>Batrachia</taxon>
        <taxon>Caudata</taxon>
        <taxon>Salamandroidea</taxon>
        <taxon>Salamandridae</taxon>
        <taxon>Pleurodelinae</taxon>
        <taxon>Pleurodeles</taxon>
    </lineage>
</organism>
<protein>
    <submittedName>
        <fullName evidence="2">Uncharacterized protein</fullName>
    </submittedName>
</protein>
<sequence length="87" mass="9614">MTPHRNQFRIHKAKLPLPAPTTSYPITKTSFAGQMAQYSVPFKPPFSRVRVRGSFTFDRQLASTSADSTGLAPEENSSQESSRAAEL</sequence>
<dbReference type="AlphaFoldDB" id="A0AAV7PGG2"/>
<dbReference type="Proteomes" id="UP001066276">
    <property type="component" value="Chromosome 7"/>
</dbReference>
<evidence type="ECO:0000313" key="2">
    <source>
        <dbReference type="EMBL" id="KAJ1126287.1"/>
    </source>
</evidence>
<comment type="caution">
    <text evidence="2">The sequence shown here is derived from an EMBL/GenBank/DDBJ whole genome shotgun (WGS) entry which is preliminary data.</text>
</comment>
<evidence type="ECO:0000313" key="3">
    <source>
        <dbReference type="Proteomes" id="UP001066276"/>
    </source>
</evidence>